<proteinExistence type="predicted"/>
<organism evidence="1 2">
    <name type="scientific">Diaporthe eres</name>
    <name type="common">Phomopsis oblonga</name>
    <dbReference type="NCBI Taxonomy" id="83184"/>
    <lineage>
        <taxon>Eukaryota</taxon>
        <taxon>Fungi</taxon>
        <taxon>Dikarya</taxon>
        <taxon>Ascomycota</taxon>
        <taxon>Pezizomycotina</taxon>
        <taxon>Sordariomycetes</taxon>
        <taxon>Sordariomycetidae</taxon>
        <taxon>Diaporthales</taxon>
        <taxon>Diaporthaceae</taxon>
        <taxon>Diaporthe</taxon>
        <taxon>Diaporthe eres species complex</taxon>
    </lineage>
</organism>
<dbReference type="EMBL" id="JAKNSF020000120">
    <property type="protein sequence ID" value="KAK7713927.1"/>
    <property type="molecule type" value="Genomic_DNA"/>
</dbReference>
<accession>A0ABR1NSW2</accession>
<evidence type="ECO:0000313" key="2">
    <source>
        <dbReference type="Proteomes" id="UP001430848"/>
    </source>
</evidence>
<dbReference type="Proteomes" id="UP001430848">
    <property type="component" value="Unassembled WGS sequence"/>
</dbReference>
<gene>
    <name evidence="1" type="ORF">SLS63_011879</name>
</gene>
<sequence length="64" mass="7302">MAVEIITKTVGLELAPFRVKVFSVVPALKNMGQSHFDNWKLAKDSLHAPLDEIIRQRRADKKRS</sequence>
<evidence type="ECO:0000313" key="1">
    <source>
        <dbReference type="EMBL" id="KAK7713927.1"/>
    </source>
</evidence>
<keyword evidence="2" id="KW-1185">Reference proteome</keyword>
<protein>
    <submittedName>
        <fullName evidence="1">Uncharacterized protein</fullName>
    </submittedName>
</protein>
<comment type="caution">
    <text evidence="1">The sequence shown here is derived from an EMBL/GenBank/DDBJ whole genome shotgun (WGS) entry which is preliminary data.</text>
</comment>
<name>A0ABR1NSW2_DIAER</name>
<reference evidence="1 2" key="1">
    <citation type="submission" date="2024-02" db="EMBL/GenBank/DDBJ databases">
        <title>De novo assembly and annotation of 12 fungi associated with fruit tree decline syndrome in Ontario, Canada.</title>
        <authorList>
            <person name="Sulman M."/>
            <person name="Ellouze W."/>
            <person name="Ilyukhin E."/>
        </authorList>
    </citation>
    <scope>NUCLEOTIDE SEQUENCE [LARGE SCALE GENOMIC DNA]</scope>
    <source>
        <strain evidence="1 2">M169</strain>
    </source>
</reference>